<feature type="coiled-coil region" evidence="1">
    <location>
        <begin position="655"/>
        <end position="686"/>
    </location>
</feature>
<evidence type="ECO:0000256" key="1">
    <source>
        <dbReference type="SAM" id="Coils"/>
    </source>
</evidence>
<evidence type="ECO:0000256" key="2">
    <source>
        <dbReference type="SAM" id="MobiDB-lite"/>
    </source>
</evidence>
<keyword evidence="4" id="KW-1185">Reference proteome</keyword>
<feature type="region of interest" description="Disordered" evidence="2">
    <location>
        <begin position="1"/>
        <end position="245"/>
    </location>
</feature>
<dbReference type="EMBL" id="BAAATD010000010">
    <property type="protein sequence ID" value="GAA2621813.1"/>
    <property type="molecule type" value="Genomic_DNA"/>
</dbReference>
<feature type="compositionally biased region" description="Polar residues" evidence="2">
    <location>
        <begin position="85"/>
        <end position="102"/>
    </location>
</feature>
<gene>
    <name evidence="3" type="ORF">GCM10010411_67280</name>
</gene>
<keyword evidence="1" id="KW-0175">Coiled coil</keyword>
<protein>
    <recommendedName>
        <fullName evidence="5">Chromosome partition protein Smc</fullName>
    </recommendedName>
</protein>
<feature type="region of interest" description="Disordered" evidence="2">
    <location>
        <begin position="507"/>
        <end position="532"/>
    </location>
</feature>
<feature type="coiled-coil region" evidence="1">
    <location>
        <begin position="563"/>
        <end position="618"/>
    </location>
</feature>
<reference evidence="4" key="1">
    <citation type="journal article" date="2019" name="Int. J. Syst. Evol. Microbiol.">
        <title>The Global Catalogue of Microorganisms (GCM) 10K type strain sequencing project: providing services to taxonomists for standard genome sequencing and annotation.</title>
        <authorList>
            <consortium name="The Broad Institute Genomics Platform"/>
            <consortium name="The Broad Institute Genome Sequencing Center for Infectious Disease"/>
            <person name="Wu L."/>
            <person name="Ma J."/>
        </authorList>
    </citation>
    <scope>NUCLEOTIDE SEQUENCE [LARGE SCALE GENOMIC DNA]</scope>
    <source>
        <strain evidence="4">JCM 6833</strain>
    </source>
</reference>
<feature type="compositionally biased region" description="Acidic residues" evidence="2">
    <location>
        <begin position="157"/>
        <end position="169"/>
    </location>
</feature>
<evidence type="ECO:0000313" key="3">
    <source>
        <dbReference type="EMBL" id="GAA2621813.1"/>
    </source>
</evidence>
<feature type="coiled-coil region" evidence="1">
    <location>
        <begin position="746"/>
        <end position="826"/>
    </location>
</feature>
<feature type="compositionally biased region" description="Basic and acidic residues" evidence="2">
    <location>
        <begin position="509"/>
        <end position="532"/>
    </location>
</feature>
<evidence type="ECO:0008006" key="5">
    <source>
        <dbReference type="Google" id="ProtNLM"/>
    </source>
</evidence>
<name>A0ABP6CJA6_9ACTN</name>
<feature type="compositionally biased region" description="Polar residues" evidence="2">
    <location>
        <begin position="172"/>
        <end position="186"/>
    </location>
</feature>
<evidence type="ECO:0000313" key="4">
    <source>
        <dbReference type="Proteomes" id="UP001501509"/>
    </source>
</evidence>
<proteinExistence type="predicted"/>
<comment type="caution">
    <text evidence="3">The sequence shown here is derived from an EMBL/GenBank/DDBJ whole genome shotgun (WGS) entry which is preliminary data.</text>
</comment>
<sequence length="956" mass="101878">MAAVQHPEDANGTGDEPQTEPTTEPRPRMTARSGRADTADLVLPSASPDETKPLPTVDEPEPESPSAQTMALPVLDEAPVVPDTNEPSTTVPESEATPSTDETAVDPPTADAPGTAETDADEHHLGASQAGIEQPGTGAEPFSPDKSHAALPSTEVADTDESDAGELDTDPLVTQQVSAEPSSPSISRRADVAGSDEAGTNQLGADQAGAEQPDADAELFVPDEPQPDAELFGSDEPQLGEAGAALPGANATDAEQVSADGTLALPVVEGPERLGELVDEVYVPLIGVYEELESRLRERSTSGGRPVGWAAHLEAMRSFREGRVTGDWDELAEFLVEGRVGARTRVVEVDDDEAEVATARAAVLEGGERVLLLAPTVELAERVVEAVGDEVFALKVEATAPDQADVGTIMDIEPPPNPEVEPAPAGIVRGATVSLGGDAWRKAWRAEAKQLQRELLWLEQWPRDTEVLDKVKAKHERFGERMAAEIERLEQELSTLRTEAAQAEQAITESHEERDRLAEEAERLAGETAEPRAEAERLQALADTAAAEAGEHTRTADEAYARCVALDQEAARCQAELEEARRAEASLVQELARAQEDLPRATEEAERLNSAATDAEAEWHTRYYRLKSAESTLAAQRRKLTFGQRLHVSAPPPRLEELRIDVKTQAREAEEAATRARQATEVAERAAAHHAGLARFISEGGAGLAAAQAAQERLTAHLSRLAADRESATTAHREQARQAAEAVDVATQASMAARQAQQVARQAEEQLAVAYRAHRDAVAAAEHAGARAETAAQQAAAAANGLAQRRAESERELVALRTEIDTAAEAEARSREKVQEICGTQSITEHQSRAMARIEELSGHLEGTELPVQLLLDKAGLVGGTPETVGASPVITMDYDTLVVVGAARLNDADLLVGAVHARNQVLIGAPGQTPPEYAEYVEIADADRLTQSPFTRAIA</sequence>
<dbReference type="RefSeq" id="WP_344546507.1">
    <property type="nucleotide sequence ID" value="NZ_BAAATD010000010.1"/>
</dbReference>
<dbReference type="Proteomes" id="UP001501509">
    <property type="component" value="Unassembled WGS sequence"/>
</dbReference>
<organism evidence="3 4">
    <name type="scientific">Actinomadura fulvescens</name>
    <dbReference type="NCBI Taxonomy" id="46160"/>
    <lineage>
        <taxon>Bacteria</taxon>
        <taxon>Bacillati</taxon>
        <taxon>Actinomycetota</taxon>
        <taxon>Actinomycetes</taxon>
        <taxon>Streptosporangiales</taxon>
        <taxon>Thermomonosporaceae</taxon>
        <taxon>Actinomadura</taxon>
    </lineage>
</organism>
<accession>A0ABP6CJA6</accession>